<organism evidence="4 5">
    <name type="scientific">Aplosporella prunicola CBS 121167</name>
    <dbReference type="NCBI Taxonomy" id="1176127"/>
    <lineage>
        <taxon>Eukaryota</taxon>
        <taxon>Fungi</taxon>
        <taxon>Dikarya</taxon>
        <taxon>Ascomycota</taxon>
        <taxon>Pezizomycotina</taxon>
        <taxon>Dothideomycetes</taxon>
        <taxon>Dothideomycetes incertae sedis</taxon>
        <taxon>Botryosphaeriales</taxon>
        <taxon>Aplosporellaceae</taxon>
        <taxon>Aplosporella</taxon>
    </lineage>
</organism>
<evidence type="ECO:0000256" key="2">
    <source>
        <dbReference type="SAM" id="Phobius"/>
    </source>
</evidence>
<evidence type="ECO:0000259" key="3">
    <source>
        <dbReference type="Pfam" id="PF20237"/>
    </source>
</evidence>
<accession>A0A6A6B567</accession>
<feature type="transmembrane region" description="Helical" evidence="2">
    <location>
        <begin position="357"/>
        <end position="378"/>
    </location>
</feature>
<dbReference type="PANTHER" id="PTHR34502:SF3">
    <property type="entry name" value="DUF6594 DOMAIN-CONTAINING PROTEIN"/>
    <property type="match status" value="1"/>
</dbReference>
<reference evidence="4" key="1">
    <citation type="journal article" date="2020" name="Stud. Mycol.">
        <title>101 Dothideomycetes genomes: a test case for predicting lifestyles and emergence of pathogens.</title>
        <authorList>
            <person name="Haridas S."/>
            <person name="Albert R."/>
            <person name="Binder M."/>
            <person name="Bloem J."/>
            <person name="Labutti K."/>
            <person name="Salamov A."/>
            <person name="Andreopoulos B."/>
            <person name="Baker S."/>
            <person name="Barry K."/>
            <person name="Bills G."/>
            <person name="Bluhm B."/>
            <person name="Cannon C."/>
            <person name="Castanera R."/>
            <person name="Culley D."/>
            <person name="Daum C."/>
            <person name="Ezra D."/>
            <person name="Gonzalez J."/>
            <person name="Henrissat B."/>
            <person name="Kuo A."/>
            <person name="Liang C."/>
            <person name="Lipzen A."/>
            <person name="Lutzoni F."/>
            <person name="Magnuson J."/>
            <person name="Mondo S."/>
            <person name="Nolan M."/>
            <person name="Ohm R."/>
            <person name="Pangilinan J."/>
            <person name="Park H.-J."/>
            <person name="Ramirez L."/>
            <person name="Alfaro M."/>
            <person name="Sun H."/>
            <person name="Tritt A."/>
            <person name="Yoshinaga Y."/>
            <person name="Zwiers L.-H."/>
            <person name="Turgeon B."/>
            <person name="Goodwin S."/>
            <person name="Spatafora J."/>
            <person name="Crous P."/>
            <person name="Grigoriev I."/>
        </authorList>
    </citation>
    <scope>NUCLEOTIDE SEQUENCE</scope>
    <source>
        <strain evidence="4">CBS 121167</strain>
    </source>
</reference>
<evidence type="ECO:0000256" key="1">
    <source>
        <dbReference type="SAM" id="MobiDB-lite"/>
    </source>
</evidence>
<evidence type="ECO:0000313" key="5">
    <source>
        <dbReference type="Proteomes" id="UP000799438"/>
    </source>
</evidence>
<keyword evidence="5" id="KW-1185">Reference proteome</keyword>
<gene>
    <name evidence="4" type="ORF">K452DRAFT_79309</name>
</gene>
<feature type="transmembrane region" description="Helical" evidence="2">
    <location>
        <begin position="324"/>
        <end position="345"/>
    </location>
</feature>
<dbReference type="Proteomes" id="UP000799438">
    <property type="component" value="Unassembled WGS sequence"/>
</dbReference>
<keyword evidence="2" id="KW-1133">Transmembrane helix</keyword>
<feature type="compositionally biased region" description="Acidic residues" evidence="1">
    <location>
        <begin position="184"/>
        <end position="197"/>
    </location>
</feature>
<dbReference type="GeneID" id="54304658"/>
<dbReference type="EMBL" id="ML995494">
    <property type="protein sequence ID" value="KAF2138996.1"/>
    <property type="molecule type" value="Genomic_DNA"/>
</dbReference>
<dbReference type="Pfam" id="PF20237">
    <property type="entry name" value="DUF6594"/>
    <property type="match status" value="1"/>
</dbReference>
<keyword evidence="2" id="KW-0812">Transmembrane</keyword>
<protein>
    <recommendedName>
        <fullName evidence="3">DUF6594 domain-containing protein</fullName>
    </recommendedName>
</protein>
<keyword evidence="2" id="KW-0472">Membrane</keyword>
<name>A0A6A6B567_9PEZI</name>
<dbReference type="PANTHER" id="PTHR34502">
    <property type="entry name" value="DUF6594 DOMAIN-CONTAINING PROTEIN-RELATED"/>
    <property type="match status" value="1"/>
</dbReference>
<dbReference type="OrthoDB" id="3533814at2759"/>
<dbReference type="InterPro" id="IPR046529">
    <property type="entry name" value="DUF6594"/>
</dbReference>
<evidence type="ECO:0000313" key="4">
    <source>
        <dbReference type="EMBL" id="KAF2138996.1"/>
    </source>
</evidence>
<feature type="region of interest" description="Disordered" evidence="1">
    <location>
        <begin position="177"/>
        <end position="197"/>
    </location>
</feature>
<proteinExistence type="predicted"/>
<feature type="domain" description="DUF6594" evidence="3">
    <location>
        <begin position="118"/>
        <end position="397"/>
    </location>
</feature>
<dbReference type="AlphaFoldDB" id="A0A6A6B567"/>
<dbReference type="RefSeq" id="XP_033394709.1">
    <property type="nucleotide sequence ID" value="XM_033547151.1"/>
</dbReference>
<feature type="transmembrane region" description="Helical" evidence="2">
    <location>
        <begin position="385"/>
        <end position="404"/>
    </location>
</feature>
<sequence>MASQKSNLVLFKITCQAMSNQLLSADEKVSCGPSAYPSTNPGRPRDCVIHIDSGTATAVGSPTRSKSWSSSMRTYSQLHISKIKAKRWKLPSFKRKSKDASLCLRPQTKKVEDYPLGYPRLAAFQTSDPSFSIYRGFGYLHSRVLLDLQYELSELEEELEERDSYDGQIEDTARRLRSRKTDDLESENSEPREDIDEDEYELRPRRVILKDIRETLVQYDEVLNKARRIGTLQKPNKRDFNSVANWFHNQKPLVQREWYTIKRQEDMLTLRQGREWAGFDGIVEAALRKCDCRLLQMIFRPRALTEKTEDKCVFYYASNRVETLCAVIITSVIFVLLVLPVFAMYKLTSFGDRSSTFDAIGVLVVFTLLFSAAMSLLTKAKRHELFAASAAYCAVLVVFISNFGSNDQNQFQTQN</sequence>